<dbReference type="GO" id="GO:0006511">
    <property type="term" value="P:ubiquitin-dependent protein catabolic process"/>
    <property type="evidence" value="ECO:0007669"/>
    <property type="project" value="TreeGrafter"/>
</dbReference>
<keyword evidence="6" id="KW-1133">Transmembrane helix</keyword>
<dbReference type="GO" id="GO:0008270">
    <property type="term" value="F:zinc ion binding"/>
    <property type="evidence" value="ECO:0007669"/>
    <property type="project" value="UniProtKB-KW"/>
</dbReference>
<protein>
    <recommendedName>
        <fullName evidence="7">RING-type domain-containing protein</fullName>
    </recommendedName>
</protein>
<feature type="region of interest" description="Disordered" evidence="5">
    <location>
        <begin position="156"/>
        <end position="176"/>
    </location>
</feature>
<evidence type="ECO:0000256" key="1">
    <source>
        <dbReference type="ARBA" id="ARBA00022723"/>
    </source>
</evidence>
<keyword evidence="9" id="KW-1185">Reference proteome</keyword>
<dbReference type="AlphaFoldDB" id="A0A1D2VGL4"/>
<feature type="domain" description="RING-type" evidence="7">
    <location>
        <begin position="205"/>
        <end position="269"/>
    </location>
</feature>
<name>A0A1D2VGL4_9ASCO</name>
<organism evidence="8 9">
    <name type="scientific">Ascoidea rubescens DSM 1968</name>
    <dbReference type="NCBI Taxonomy" id="1344418"/>
    <lineage>
        <taxon>Eukaryota</taxon>
        <taxon>Fungi</taxon>
        <taxon>Dikarya</taxon>
        <taxon>Ascomycota</taxon>
        <taxon>Saccharomycotina</taxon>
        <taxon>Saccharomycetes</taxon>
        <taxon>Ascoideaceae</taxon>
        <taxon>Ascoidea</taxon>
    </lineage>
</organism>
<dbReference type="SMART" id="SM00184">
    <property type="entry name" value="RING"/>
    <property type="match status" value="1"/>
</dbReference>
<feature type="transmembrane region" description="Helical" evidence="6">
    <location>
        <begin position="57"/>
        <end position="84"/>
    </location>
</feature>
<dbReference type="InterPro" id="IPR051834">
    <property type="entry name" value="RING_finger_E3_ligase"/>
</dbReference>
<keyword evidence="1" id="KW-0479">Metal-binding</keyword>
<dbReference type="GeneID" id="30962919"/>
<keyword evidence="6" id="KW-0472">Membrane</keyword>
<evidence type="ECO:0000256" key="2">
    <source>
        <dbReference type="ARBA" id="ARBA00022771"/>
    </source>
</evidence>
<dbReference type="PANTHER" id="PTHR45931">
    <property type="entry name" value="SI:CH211-59O9.10"/>
    <property type="match status" value="1"/>
</dbReference>
<sequence length="298" mass="34155">MILKFILRIIDNFNSKLHLADFLYVIIDKVFNDVNLLCMVSSISITYFLLKSYLKNNLALLIVHTSTSLISGFYFISKIIVFFIANFRFILLSNFFNIIYINLLVYINLSLFKYTKNYLIKRRNNSKIYNSCQTYKLLFDSIHKYNIKSSFHGSDNTGTNSNNNNRDDNYNGNNISNSGENTNKIDELGNAITKNPFYYINSNICSICYETFARNDKIIKLSCNHIYHSNCILSWVETIFNSSQSSSSSNGHYFSGASSSTSHYTCPYCLHDFTVNAYASPDSPALKLSDLSESDVYL</sequence>
<evidence type="ECO:0000313" key="8">
    <source>
        <dbReference type="EMBL" id="ODV60811.1"/>
    </source>
</evidence>
<reference evidence="9" key="1">
    <citation type="submission" date="2016-05" db="EMBL/GenBank/DDBJ databases">
        <title>Comparative genomics of biotechnologically important yeasts.</title>
        <authorList>
            <consortium name="DOE Joint Genome Institute"/>
            <person name="Riley R."/>
            <person name="Haridas S."/>
            <person name="Wolfe K.H."/>
            <person name="Lopes M.R."/>
            <person name="Hittinger C.T."/>
            <person name="Goker M."/>
            <person name="Salamov A."/>
            <person name="Wisecaver J."/>
            <person name="Long T.M."/>
            <person name="Aerts A.L."/>
            <person name="Barry K."/>
            <person name="Choi C."/>
            <person name="Clum A."/>
            <person name="Coughlan A.Y."/>
            <person name="Deshpande S."/>
            <person name="Douglass A.P."/>
            <person name="Hanson S.J."/>
            <person name="Klenk H.-P."/>
            <person name="Labutti K."/>
            <person name="Lapidus A."/>
            <person name="Lindquist E."/>
            <person name="Lipzen A."/>
            <person name="Meier-Kolthoff J.P."/>
            <person name="Ohm R.A."/>
            <person name="Otillar R.P."/>
            <person name="Pangilinan J."/>
            <person name="Peng Y."/>
            <person name="Rokas A."/>
            <person name="Rosa C.A."/>
            <person name="Scheuner C."/>
            <person name="Sibirny A.A."/>
            <person name="Slot J.C."/>
            <person name="Stielow J.B."/>
            <person name="Sun H."/>
            <person name="Kurtzman C.P."/>
            <person name="Blackwell M."/>
            <person name="Grigoriev I.V."/>
            <person name="Jeffries T.W."/>
        </authorList>
    </citation>
    <scope>NUCLEOTIDE SEQUENCE [LARGE SCALE GENOMIC DNA]</scope>
    <source>
        <strain evidence="9">DSM 1968</strain>
    </source>
</reference>
<dbReference type="Proteomes" id="UP000095038">
    <property type="component" value="Unassembled WGS sequence"/>
</dbReference>
<dbReference type="PANTHER" id="PTHR45931:SF16">
    <property type="entry name" value="RING_U-BOX SUPERFAMILY PROTEIN"/>
    <property type="match status" value="1"/>
</dbReference>
<dbReference type="GO" id="GO:0005634">
    <property type="term" value="C:nucleus"/>
    <property type="evidence" value="ECO:0007669"/>
    <property type="project" value="TreeGrafter"/>
</dbReference>
<dbReference type="OrthoDB" id="3801318at2759"/>
<dbReference type="RefSeq" id="XP_020047118.1">
    <property type="nucleotide sequence ID" value="XM_020189283.1"/>
</dbReference>
<evidence type="ECO:0000256" key="4">
    <source>
        <dbReference type="PROSITE-ProRule" id="PRU00175"/>
    </source>
</evidence>
<keyword evidence="6" id="KW-0812">Transmembrane</keyword>
<proteinExistence type="predicted"/>
<dbReference type="PROSITE" id="PS50089">
    <property type="entry name" value="ZF_RING_2"/>
    <property type="match status" value="1"/>
</dbReference>
<dbReference type="SUPFAM" id="SSF57850">
    <property type="entry name" value="RING/U-box"/>
    <property type="match status" value="1"/>
</dbReference>
<feature type="transmembrane region" description="Helical" evidence="6">
    <location>
        <begin position="34"/>
        <end position="50"/>
    </location>
</feature>
<keyword evidence="2 4" id="KW-0863">Zinc-finger</keyword>
<dbReference type="EMBL" id="KV454481">
    <property type="protein sequence ID" value="ODV60811.1"/>
    <property type="molecule type" value="Genomic_DNA"/>
</dbReference>
<evidence type="ECO:0000259" key="7">
    <source>
        <dbReference type="PROSITE" id="PS50089"/>
    </source>
</evidence>
<dbReference type="InParanoid" id="A0A1D2VGL4"/>
<feature type="transmembrane region" description="Helical" evidence="6">
    <location>
        <begin position="90"/>
        <end position="112"/>
    </location>
</feature>
<dbReference type="Gene3D" id="3.30.40.10">
    <property type="entry name" value="Zinc/RING finger domain, C3HC4 (zinc finger)"/>
    <property type="match status" value="1"/>
</dbReference>
<keyword evidence="3" id="KW-0862">Zinc</keyword>
<dbReference type="Pfam" id="PF13639">
    <property type="entry name" value="zf-RING_2"/>
    <property type="match status" value="1"/>
</dbReference>
<dbReference type="GO" id="GO:0061630">
    <property type="term" value="F:ubiquitin protein ligase activity"/>
    <property type="evidence" value="ECO:0007669"/>
    <property type="project" value="TreeGrafter"/>
</dbReference>
<dbReference type="InterPro" id="IPR013083">
    <property type="entry name" value="Znf_RING/FYVE/PHD"/>
</dbReference>
<evidence type="ECO:0000256" key="6">
    <source>
        <dbReference type="SAM" id="Phobius"/>
    </source>
</evidence>
<evidence type="ECO:0000256" key="3">
    <source>
        <dbReference type="ARBA" id="ARBA00022833"/>
    </source>
</evidence>
<evidence type="ECO:0000313" key="9">
    <source>
        <dbReference type="Proteomes" id="UP000095038"/>
    </source>
</evidence>
<gene>
    <name evidence="8" type="ORF">ASCRUDRAFT_150503</name>
</gene>
<accession>A0A1D2VGL4</accession>
<dbReference type="InterPro" id="IPR001841">
    <property type="entry name" value="Znf_RING"/>
</dbReference>
<evidence type="ECO:0000256" key="5">
    <source>
        <dbReference type="SAM" id="MobiDB-lite"/>
    </source>
</evidence>